<evidence type="ECO:0000256" key="1">
    <source>
        <dbReference type="SAM" id="Coils"/>
    </source>
</evidence>
<keyword evidence="3" id="KW-1185">Reference proteome</keyword>
<evidence type="ECO:0000313" key="2">
    <source>
        <dbReference type="EMBL" id="CAG8670910.1"/>
    </source>
</evidence>
<organism evidence="2 3">
    <name type="scientific">Paraglomus brasilianum</name>
    <dbReference type="NCBI Taxonomy" id="144538"/>
    <lineage>
        <taxon>Eukaryota</taxon>
        <taxon>Fungi</taxon>
        <taxon>Fungi incertae sedis</taxon>
        <taxon>Mucoromycota</taxon>
        <taxon>Glomeromycotina</taxon>
        <taxon>Glomeromycetes</taxon>
        <taxon>Paraglomerales</taxon>
        <taxon>Paraglomeraceae</taxon>
        <taxon>Paraglomus</taxon>
    </lineage>
</organism>
<feature type="coiled-coil region" evidence="1">
    <location>
        <begin position="26"/>
        <end position="55"/>
    </location>
</feature>
<dbReference type="AlphaFoldDB" id="A0A9N9EEK8"/>
<sequence>MSSELESQSAQSKINSLQKLNLKFLAEIFELRKENAEVKAENTKLKQDKEEINTRKCDTEKLTGGRDCFFKKIQQVNIPPSELADPRKFNRFQNEEDPLALNYHPAQLTGLPVTLCNDILAKFQDNANGSIELVEEDIKFVQNLSYEMCSIFQDEAERTNHFHKLAGEYLDK</sequence>
<name>A0A9N9EEK8_9GLOM</name>
<gene>
    <name evidence="2" type="ORF">PBRASI_LOCUS11298</name>
</gene>
<accession>A0A9N9EEK8</accession>
<evidence type="ECO:0000313" key="3">
    <source>
        <dbReference type="Proteomes" id="UP000789739"/>
    </source>
</evidence>
<reference evidence="2" key="1">
    <citation type="submission" date="2021-06" db="EMBL/GenBank/DDBJ databases">
        <authorList>
            <person name="Kallberg Y."/>
            <person name="Tangrot J."/>
            <person name="Rosling A."/>
        </authorList>
    </citation>
    <scope>NUCLEOTIDE SEQUENCE</scope>
    <source>
        <strain evidence="2">BR232B</strain>
    </source>
</reference>
<feature type="non-terminal residue" evidence="2">
    <location>
        <position position="172"/>
    </location>
</feature>
<comment type="caution">
    <text evidence="2">The sequence shown here is derived from an EMBL/GenBank/DDBJ whole genome shotgun (WGS) entry which is preliminary data.</text>
</comment>
<protein>
    <submittedName>
        <fullName evidence="2">4606_t:CDS:1</fullName>
    </submittedName>
</protein>
<proteinExistence type="predicted"/>
<dbReference type="Proteomes" id="UP000789739">
    <property type="component" value="Unassembled WGS sequence"/>
</dbReference>
<dbReference type="EMBL" id="CAJVPI010004921">
    <property type="protein sequence ID" value="CAG8670910.1"/>
    <property type="molecule type" value="Genomic_DNA"/>
</dbReference>
<keyword evidence="1" id="KW-0175">Coiled coil</keyword>